<comment type="caution">
    <text evidence="1">The sequence shown here is derived from an EMBL/GenBank/DDBJ whole genome shotgun (WGS) entry which is preliminary data.</text>
</comment>
<dbReference type="RefSeq" id="WP_231485845.1">
    <property type="nucleotide sequence ID" value="NZ_BAAAZO010000002.1"/>
</dbReference>
<dbReference type="SUPFAM" id="SSF53756">
    <property type="entry name" value="UDP-Glycosyltransferase/glycogen phosphorylase"/>
    <property type="match status" value="1"/>
</dbReference>
<reference evidence="2" key="1">
    <citation type="journal article" date="2019" name="Int. J. Syst. Evol. Microbiol.">
        <title>The Global Catalogue of Microorganisms (GCM) 10K type strain sequencing project: providing services to taxonomists for standard genome sequencing and annotation.</title>
        <authorList>
            <consortium name="The Broad Institute Genomics Platform"/>
            <consortium name="The Broad Institute Genome Sequencing Center for Infectious Disease"/>
            <person name="Wu L."/>
            <person name="Ma J."/>
        </authorList>
    </citation>
    <scope>NUCLEOTIDE SEQUENCE [LARGE SCALE GENOMIC DNA]</scope>
    <source>
        <strain evidence="2">JCM 16902</strain>
    </source>
</reference>
<dbReference type="CDD" id="cd03801">
    <property type="entry name" value="GT4_PimA-like"/>
    <property type="match status" value="1"/>
</dbReference>
<dbReference type="EMBL" id="BAAAZO010000002">
    <property type="protein sequence ID" value="GAA3597621.1"/>
    <property type="molecule type" value="Genomic_DNA"/>
</dbReference>
<accession>A0ABP6Z690</accession>
<gene>
    <name evidence="1" type="ORF">GCM10022223_10980</name>
</gene>
<dbReference type="Gene3D" id="3.40.50.2000">
    <property type="entry name" value="Glycogen Phosphorylase B"/>
    <property type="match status" value="2"/>
</dbReference>
<sequence>MTETASPNTDRFSSAPAPGLVLAARADALVPHLFDALARRYPVRGRLDPELTPPQRLAVAAASFRPSRTRWVEQFYKSHHGYRLRTANATRQLAELAADGRPVFQVHALFEVTGAPGVLYIDCTHAQSAAQWPAWNPLRGKSLDRWYQRETQAYRSAVHIFAFSWRTRDSLLHDYGVHPARVSVVGAGVNLRSLPPVRPLLPAPATGTPTVLFIGNDFARKGGPTLLEAFRRVRERMPSARLQLVGTDPGIAPEPGVDILGRIHDRATIARLYRSANVFCLPSFFDPFPLVLLEAMAHSLPVVTTASCGVPDMIRDGHAGRLVPAGDPVAVADSLLGLLSNPLQARLLGATGRQHVGAHYTWDHVVDRMAPILDPLVRS</sequence>
<proteinExistence type="predicted"/>
<dbReference type="Proteomes" id="UP001501074">
    <property type="component" value="Unassembled WGS sequence"/>
</dbReference>
<name>A0ABP6Z690_9ACTN</name>
<dbReference type="PANTHER" id="PTHR12526">
    <property type="entry name" value="GLYCOSYLTRANSFERASE"/>
    <property type="match status" value="1"/>
</dbReference>
<evidence type="ECO:0000313" key="1">
    <source>
        <dbReference type="EMBL" id="GAA3597621.1"/>
    </source>
</evidence>
<protein>
    <submittedName>
        <fullName evidence="1">Uncharacterized protein</fullName>
    </submittedName>
</protein>
<keyword evidence="2" id="KW-1185">Reference proteome</keyword>
<dbReference type="Pfam" id="PF13692">
    <property type="entry name" value="Glyco_trans_1_4"/>
    <property type="match status" value="1"/>
</dbReference>
<organism evidence="1 2">
    <name type="scientific">Kineosporia mesophila</name>
    <dbReference type="NCBI Taxonomy" id="566012"/>
    <lineage>
        <taxon>Bacteria</taxon>
        <taxon>Bacillati</taxon>
        <taxon>Actinomycetota</taxon>
        <taxon>Actinomycetes</taxon>
        <taxon>Kineosporiales</taxon>
        <taxon>Kineosporiaceae</taxon>
        <taxon>Kineosporia</taxon>
    </lineage>
</organism>
<evidence type="ECO:0000313" key="2">
    <source>
        <dbReference type="Proteomes" id="UP001501074"/>
    </source>
</evidence>
<dbReference type="PANTHER" id="PTHR12526:SF590">
    <property type="entry name" value="ALPHA-MALTOSE-1-PHOSPHATE SYNTHASE"/>
    <property type="match status" value="1"/>
</dbReference>